<evidence type="ECO:0000256" key="6">
    <source>
        <dbReference type="PROSITE-ProRule" id="PRU00169"/>
    </source>
</evidence>
<protein>
    <submittedName>
        <fullName evidence="10">Response regulator transcription factor</fullName>
    </submittedName>
</protein>
<keyword evidence="11" id="KW-1185">Reference proteome</keyword>
<dbReference type="CDD" id="cd00383">
    <property type="entry name" value="trans_reg_C"/>
    <property type="match status" value="1"/>
</dbReference>
<organism evidence="10 11">
    <name type="scientific">Tumebacillus lipolyticus</name>
    <dbReference type="NCBI Taxonomy" id="1280370"/>
    <lineage>
        <taxon>Bacteria</taxon>
        <taxon>Bacillati</taxon>
        <taxon>Bacillota</taxon>
        <taxon>Bacilli</taxon>
        <taxon>Bacillales</taxon>
        <taxon>Alicyclobacillaceae</taxon>
        <taxon>Tumebacillus</taxon>
    </lineage>
</organism>
<dbReference type="Gene3D" id="6.10.250.690">
    <property type="match status" value="1"/>
</dbReference>
<dbReference type="SUPFAM" id="SSF52172">
    <property type="entry name" value="CheY-like"/>
    <property type="match status" value="1"/>
</dbReference>
<dbReference type="PROSITE" id="PS50110">
    <property type="entry name" value="RESPONSE_REGULATORY"/>
    <property type="match status" value="1"/>
</dbReference>
<gene>
    <name evidence="10" type="ORF">ACFSOY_19100</name>
</gene>
<name>A0ABW5A1J4_9BACL</name>
<evidence type="ECO:0000256" key="5">
    <source>
        <dbReference type="ARBA" id="ARBA00023163"/>
    </source>
</evidence>
<feature type="domain" description="Response regulatory" evidence="8">
    <location>
        <begin position="3"/>
        <end position="116"/>
    </location>
</feature>
<dbReference type="InterPro" id="IPR001789">
    <property type="entry name" value="Sig_transdc_resp-reg_receiver"/>
</dbReference>
<keyword evidence="1 6" id="KW-0597">Phosphoprotein</keyword>
<dbReference type="EMBL" id="JBHUIO010000011">
    <property type="protein sequence ID" value="MFD2172077.1"/>
    <property type="molecule type" value="Genomic_DNA"/>
</dbReference>
<evidence type="ECO:0000256" key="4">
    <source>
        <dbReference type="ARBA" id="ARBA00023125"/>
    </source>
</evidence>
<keyword evidence="4 7" id="KW-0238">DNA-binding</keyword>
<sequence>MKTILVVDDDPTIVDLMKDFLELEGFHVEGVSSADAASAVLEQVEVDCLLLDIMMPGTSGLDLCRQVRKVSDVPILFLSARSEDADKILGLGLGGDDYIVKTASPAEVVARVKAVLRRSARQERQAEARENALDFGRFVLDLQARDLFVEGRQVTLTPREFDLLSLFAQHPRQVFTYEHLLEKFWQQVGDKHTVTVHVGRIRDKIEPDPSKPQFLRNVWGVGYRFEGVSR</sequence>
<dbReference type="Gene3D" id="1.10.10.10">
    <property type="entry name" value="Winged helix-like DNA-binding domain superfamily/Winged helix DNA-binding domain"/>
    <property type="match status" value="1"/>
</dbReference>
<evidence type="ECO:0000256" key="3">
    <source>
        <dbReference type="ARBA" id="ARBA00023015"/>
    </source>
</evidence>
<dbReference type="Pfam" id="PF00072">
    <property type="entry name" value="Response_reg"/>
    <property type="match status" value="1"/>
</dbReference>
<evidence type="ECO:0000313" key="10">
    <source>
        <dbReference type="EMBL" id="MFD2172077.1"/>
    </source>
</evidence>
<keyword evidence="3" id="KW-0805">Transcription regulation</keyword>
<dbReference type="CDD" id="cd17574">
    <property type="entry name" value="REC_OmpR"/>
    <property type="match status" value="1"/>
</dbReference>
<reference evidence="11" key="1">
    <citation type="journal article" date="2019" name="Int. J. Syst. Evol. Microbiol.">
        <title>The Global Catalogue of Microorganisms (GCM) 10K type strain sequencing project: providing services to taxonomists for standard genome sequencing and annotation.</title>
        <authorList>
            <consortium name="The Broad Institute Genomics Platform"/>
            <consortium name="The Broad Institute Genome Sequencing Center for Infectious Disease"/>
            <person name="Wu L."/>
            <person name="Ma J."/>
        </authorList>
    </citation>
    <scope>NUCLEOTIDE SEQUENCE [LARGE SCALE GENOMIC DNA]</scope>
    <source>
        <strain evidence="11">CGMCC 1.13574</strain>
    </source>
</reference>
<dbReference type="SMART" id="SM00862">
    <property type="entry name" value="Trans_reg_C"/>
    <property type="match status" value="1"/>
</dbReference>
<evidence type="ECO:0000259" key="9">
    <source>
        <dbReference type="PROSITE" id="PS51755"/>
    </source>
</evidence>
<dbReference type="RefSeq" id="WP_386049415.1">
    <property type="nucleotide sequence ID" value="NZ_JBHUIO010000011.1"/>
</dbReference>
<feature type="domain" description="OmpR/PhoB-type" evidence="9">
    <location>
        <begin position="130"/>
        <end position="227"/>
    </location>
</feature>
<dbReference type="SMART" id="SM00448">
    <property type="entry name" value="REC"/>
    <property type="match status" value="1"/>
</dbReference>
<dbReference type="PANTHER" id="PTHR48111">
    <property type="entry name" value="REGULATOR OF RPOS"/>
    <property type="match status" value="1"/>
</dbReference>
<accession>A0ABW5A1J4</accession>
<dbReference type="InterPro" id="IPR036388">
    <property type="entry name" value="WH-like_DNA-bd_sf"/>
</dbReference>
<dbReference type="Proteomes" id="UP001597343">
    <property type="component" value="Unassembled WGS sequence"/>
</dbReference>
<dbReference type="PROSITE" id="PS51755">
    <property type="entry name" value="OMPR_PHOB"/>
    <property type="match status" value="1"/>
</dbReference>
<dbReference type="PANTHER" id="PTHR48111:SF40">
    <property type="entry name" value="PHOSPHATE REGULON TRANSCRIPTIONAL REGULATORY PROTEIN PHOB"/>
    <property type="match status" value="1"/>
</dbReference>
<dbReference type="SUPFAM" id="SSF46894">
    <property type="entry name" value="C-terminal effector domain of the bipartite response regulators"/>
    <property type="match status" value="1"/>
</dbReference>
<feature type="modified residue" description="4-aspartylphosphate" evidence="6">
    <location>
        <position position="52"/>
    </location>
</feature>
<evidence type="ECO:0000256" key="1">
    <source>
        <dbReference type="ARBA" id="ARBA00022553"/>
    </source>
</evidence>
<feature type="DNA-binding region" description="OmpR/PhoB-type" evidence="7">
    <location>
        <begin position="130"/>
        <end position="227"/>
    </location>
</feature>
<dbReference type="InterPro" id="IPR011006">
    <property type="entry name" value="CheY-like_superfamily"/>
</dbReference>
<proteinExistence type="predicted"/>
<dbReference type="InterPro" id="IPR001867">
    <property type="entry name" value="OmpR/PhoB-type_DNA-bd"/>
</dbReference>
<dbReference type="Pfam" id="PF00486">
    <property type="entry name" value="Trans_reg_C"/>
    <property type="match status" value="1"/>
</dbReference>
<dbReference type="InterPro" id="IPR016032">
    <property type="entry name" value="Sig_transdc_resp-reg_C-effctor"/>
</dbReference>
<keyword evidence="5" id="KW-0804">Transcription</keyword>
<evidence type="ECO:0000259" key="8">
    <source>
        <dbReference type="PROSITE" id="PS50110"/>
    </source>
</evidence>
<dbReference type="InterPro" id="IPR039420">
    <property type="entry name" value="WalR-like"/>
</dbReference>
<evidence type="ECO:0000256" key="2">
    <source>
        <dbReference type="ARBA" id="ARBA00023012"/>
    </source>
</evidence>
<keyword evidence="2" id="KW-0902">Two-component regulatory system</keyword>
<dbReference type="Gene3D" id="3.40.50.2300">
    <property type="match status" value="1"/>
</dbReference>
<evidence type="ECO:0000256" key="7">
    <source>
        <dbReference type="PROSITE-ProRule" id="PRU01091"/>
    </source>
</evidence>
<evidence type="ECO:0000313" key="11">
    <source>
        <dbReference type="Proteomes" id="UP001597343"/>
    </source>
</evidence>
<comment type="caution">
    <text evidence="10">The sequence shown here is derived from an EMBL/GenBank/DDBJ whole genome shotgun (WGS) entry which is preliminary data.</text>
</comment>